<dbReference type="InterPro" id="IPR004937">
    <property type="entry name" value="Urea_transporter"/>
</dbReference>
<feature type="transmembrane region" description="Helical" evidence="9">
    <location>
        <begin position="62"/>
        <end position="89"/>
    </location>
</feature>
<dbReference type="AlphaFoldDB" id="A0AAW0TN62"/>
<name>A0AAW0TN62_SCYPA</name>
<accession>A0AAW0TN62</accession>
<feature type="region of interest" description="Disordered" evidence="8">
    <location>
        <begin position="381"/>
        <end position="401"/>
    </location>
</feature>
<evidence type="ECO:0000256" key="8">
    <source>
        <dbReference type="SAM" id="MobiDB-lite"/>
    </source>
</evidence>
<feature type="transmembrane region" description="Helical" evidence="9">
    <location>
        <begin position="101"/>
        <end position="121"/>
    </location>
</feature>
<dbReference type="Gene3D" id="1.10.3430.10">
    <property type="entry name" value="Ammonium transporter AmtB like domains"/>
    <property type="match status" value="1"/>
</dbReference>
<evidence type="ECO:0000256" key="6">
    <source>
        <dbReference type="ARBA" id="ARBA00023136"/>
    </source>
</evidence>
<organism evidence="10 11">
    <name type="scientific">Scylla paramamosain</name>
    <name type="common">Mud crab</name>
    <dbReference type="NCBI Taxonomy" id="85552"/>
    <lineage>
        <taxon>Eukaryota</taxon>
        <taxon>Metazoa</taxon>
        <taxon>Ecdysozoa</taxon>
        <taxon>Arthropoda</taxon>
        <taxon>Crustacea</taxon>
        <taxon>Multicrustacea</taxon>
        <taxon>Malacostraca</taxon>
        <taxon>Eumalacostraca</taxon>
        <taxon>Eucarida</taxon>
        <taxon>Decapoda</taxon>
        <taxon>Pleocyemata</taxon>
        <taxon>Brachyura</taxon>
        <taxon>Eubrachyura</taxon>
        <taxon>Portunoidea</taxon>
        <taxon>Portunidae</taxon>
        <taxon>Portuninae</taxon>
        <taxon>Scylla</taxon>
    </lineage>
</organism>
<comment type="similarity">
    <text evidence="2">Belongs to the urea transporter family.</text>
</comment>
<evidence type="ECO:0000256" key="2">
    <source>
        <dbReference type="ARBA" id="ARBA00005914"/>
    </source>
</evidence>
<evidence type="ECO:0000256" key="3">
    <source>
        <dbReference type="ARBA" id="ARBA00022475"/>
    </source>
</evidence>
<feature type="transmembrane region" description="Helical" evidence="9">
    <location>
        <begin position="284"/>
        <end position="305"/>
    </location>
</feature>
<keyword evidence="3" id="KW-1003">Cell membrane</keyword>
<gene>
    <name evidence="10" type="ORF">O3P69_020172</name>
</gene>
<sequence length="401" mass="42114">MNLLEFLRYPGALGWLAFDAARLSHALVDHRWLSPWGVLRLCDCLLRGVAQVVFVNNPLSGFLILIGLFLADVTVGGATVFCIIIAFFVAKVLLDLPDGQISAGLPLFSPVLVGSVTASLFTPFFNSPITPAVWGYMGVAAVFSVCVFAGLSHLLASHNLPAYTLPFNIATSLIFLGMRGAGYGASPTVDTATDLPPATDSPAFDGLENASLVTPDDLVHVEWDKVCLGMLLSSGQVWAVESVACSALVGVAMLLFSPLLTAACFVGGAIGTLTALVVSEGPYAAAYAGVWGYNGFLAGGAMLFFVVASPRVLVLAVVNALLATFIQAAVVPVFGQNNLPVFTFPFCLASLLLLAAVSSSSSFHRVASPSFPENHLLQHHQESSAVHKRGRKEETSAAMIA</sequence>
<evidence type="ECO:0000256" key="1">
    <source>
        <dbReference type="ARBA" id="ARBA00004651"/>
    </source>
</evidence>
<dbReference type="Proteomes" id="UP001487740">
    <property type="component" value="Unassembled WGS sequence"/>
</dbReference>
<dbReference type="GO" id="GO:0015204">
    <property type="term" value="F:urea transmembrane transporter activity"/>
    <property type="evidence" value="ECO:0007669"/>
    <property type="project" value="InterPro"/>
</dbReference>
<keyword evidence="6 9" id="KW-0472">Membrane</keyword>
<dbReference type="PANTHER" id="PTHR10464:SF4">
    <property type="entry name" value="UREA TRANSPORTER"/>
    <property type="match status" value="1"/>
</dbReference>
<comment type="caution">
    <text evidence="10">The sequence shown here is derived from an EMBL/GenBank/DDBJ whole genome shotgun (WGS) entry which is preliminary data.</text>
</comment>
<comment type="subcellular location">
    <subcellularLocation>
        <location evidence="1">Cell membrane</location>
        <topology evidence="1">Multi-pass membrane protein</topology>
    </subcellularLocation>
</comment>
<evidence type="ECO:0000313" key="10">
    <source>
        <dbReference type="EMBL" id="KAK8388095.1"/>
    </source>
</evidence>
<keyword evidence="4 9" id="KW-0812">Transmembrane</keyword>
<proteinExistence type="inferred from homology"/>
<feature type="transmembrane region" description="Helical" evidence="9">
    <location>
        <begin position="312"/>
        <end position="333"/>
    </location>
</feature>
<dbReference type="EMBL" id="JARAKH010000029">
    <property type="protein sequence ID" value="KAK8388095.1"/>
    <property type="molecule type" value="Genomic_DNA"/>
</dbReference>
<evidence type="ECO:0000313" key="11">
    <source>
        <dbReference type="Proteomes" id="UP001487740"/>
    </source>
</evidence>
<reference evidence="10 11" key="1">
    <citation type="submission" date="2023-03" db="EMBL/GenBank/DDBJ databases">
        <title>High-quality genome of Scylla paramamosain provides insights in environmental adaptation.</title>
        <authorList>
            <person name="Zhang L."/>
        </authorList>
    </citation>
    <scope>NUCLEOTIDE SEQUENCE [LARGE SCALE GENOMIC DNA]</scope>
    <source>
        <strain evidence="10">LZ_2023a</strain>
        <tissue evidence="10">Muscle</tissue>
    </source>
</reference>
<feature type="transmembrane region" description="Helical" evidence="9">
    <location>
        <begin position="339"/>
        <end position="357"/>
    </location>
</feature>
<evidence type="ECO:0008006" key="12">
    <source>
        <dbReference type="Google" id="ProtNLM"/>
    </source>
</evidence>
<keyword evidence="5 9" id="KW-1133">Transmembrane helix</keyword>
<evidence type="ECO:0000256" key="7">
    <source>
        <dbReference type="ARBA" id="ARBA00033993"/>
    </source>
</evidence>
<dbReference type="GO" id="GO:0005886">
    <property type="term" value="C:plasma membrane"/>
    <property type="evidence" value="ECO:0007669"/>
    <property type="project" value="UniProtKB-SubCell"/>
</dbReference>
<dbReference type="Pfam" id="PF03253">
    <property type="entry name" value="UT"/>
    <property type="match status" value="1"/>
</dbReference>
<comment type="catalytic activity">
    <reaction evidence="7">
        <text>urea(in) = urea(out)</text>
        <dbReference type="Rhea" id="RHEA:32799"/>
        <dbReference type="ChEBI" id="CHEBI:16199"/>
    </reaction>
</comment>
<dbReference type="InterPro" id="IPR029020">
    <property type="entry name" value="Ammonium/urea_transptr"/>
</dbReference>
<evidence type="ECO:0000256" key="4">
    <source>
        <dbReference type="ARBA" id="ARBA00022692"/>
    </source>
</evidence>
<dbReference type="PANTHER" id="PTHR10464">
    <property type="entry name" value="UREA TRANSPORTER"/>
    <property type="match status" value="1"/>
</dbReference>
<protein>
    <recommendedName>
        <fullName evidence="12">Urea transporter</fullName>
    </recommendedName>
</protein>
<feature type="transmembrane region" description="Helical" evidence="9">
    <location>
        <begin position="133"/>
        <end position="155"/>
    </location>
</feature>
<keyword evidence="11" id="KW-1185">Reference proteome</keyword>
<evidence type="ECO:0000256" key="5">
    <source>
        <dbReference type="ARBA" id="ARBA00022989"/>
    </source>
</evidence>
<evidence type="ECO:0000256" key="9">
    <source>
        <dbReference type="SAM" id="Phobius"/>
    </source>
</evidence>